<feature type="compositionally biased region" description="Basic and acidic residues" evidence="2">
    <location>
        <begin position="684"/>
        <end position="705"/>
    </location>
</feature>
<name>A0AAE0HYG3_9PEZI</name>
<evidence type="ECO:0000313" key="6">
    <source>
        <dbReference type="Proteomes" id="UP001283341"/>
    </source>
</evidence>
<dbReference type="Pfam" id="PF10363">
    <property type="entry name" value="RTP1_C1"/>
    <property type="match status" value="1"/>
</dbReference>
<dbReference type="AlphaFoldDB" id="A0AAE0HYG3"/>
<dbReference type="Proteomes" id="UP001283341">
    <property type="component" value="Unassembled WGS sequence"/>
</dbReference>
<gene>
    <name evidence="5" type="ORF">B0H66DRAFT_336860</name>
</gene>
<protein>
    <recommendedName>
        <fullName evidence="7">Protein required for cell viability</fullName>
    </recommendedName>
</protein>
<evidence type="ECO:0000313" key="5">
    <source>
        <dbReference type="EMBL" id="KAK3315219.1"/>
    </source>
</evidence>
<evidence type="ECO:0008006" key="7">
    <source>
        <dbReference type="Google" id="ProtNLM"/>
    </source>
</evidence>
<dbReference type="EMBL" id="JAUEDM010000006">
    <property type="protein sequence ID" value="KAK3315219.1"/>
    <property type="molecule type" value="Genomic_DNA"/>
</dbReference>
<organism evidence="5 6">
    <name type="scientific">Apodospora peruviana</name>
    <dbReference type="NCBI Taxonomy" id="516989"/>
    <lineage>
        <taxon>Eukaryota</taxon>
        <taxon>Fungi</taxon>
        <taxon>Dikarya</taxon>
        <taxon>Ascomycota</taxon>
        <taxon>Pezizomycotina</taxon>
        <taxon>Sordariomycetes</taxon>
        <taxon>Sordariomycetidae</taxon>
        <taxon>Sordariales</taxon>
        <taxon>Lasiosphaeriaceae</taxon>
        <taxon>Apodospora</taxon>
    </lineage>
</organism>
<dbReference type="SUPFAM" id="SSF48371">
    <property type="entry name" value="ARM repeat"/>
    <property type="match status" value="1"/>
</dbReference>
<dbReference type="PANTHER" id="PTHR20959:SF1">
    <property type="entry name" value="TRANSPORT AND GOLGI ORGANIZATION PROTEIN 6 HOMOLOG"/>
    <property type="match status" value="1"/>
</dbReference>
<reference evidence="5" key="1">
    <citation type="journal article" date="2023" name="Mol. Phylogenet. Evol.">
        <title>Genome-scale phylogeny and comparative genomics of the fungal order Sordariales.</title>
        <authorList>
            <person name="Hensen N."/>
            <person name="Bonometti L."/>
            <person name="Westerberg I."/>
            <person name="Brannstrom I.O."/>
            <person name="Guillou S."/>
            <person name="Cros-Aarteil S."/>
            <person name="Calhoun S."/>
            <person name="Haridas S."/>
            <person name="Kuo A."/>
            <person name="Mondo S."/>
            <person name="Pangilinan J."/>
            <person name="Riley R."/>
            <person name="LaButti K."/>
            <person name="Andreopoulos B."/>
            <person name="Lipzen A."/>
            <person name="Chen C."/>
            <person name="Yan M."/>
            <person name="Daum C."/>
            <person name="Ng V."/>
            <person name="Clum A."/>
            <person name="Steindorff A."/>
            <person name="Ohm R.A."/>
            <person name="Martin F."/>
            <person name="Silar P."/>
            <person name="Natvig D.O."/>
            <person name="Lalanne C."/>
            <person name="Gautier V."/>
            <person name="Ament-Velasquez S.L."/>
            <person name="Kruys A."/>
            <person name="Hutchinson M.I."/>
            <person name="Powell A.J."/>
            <person name="Barry K."/>
            <person name="Miller A.N."/>
            <person name="Grigoriev I.V."/>
            <person name="Debuchy R."/>
            <person name="Gladieux P."/>
            <person name="Hiltunen Thoren M."/>
            <person name="Johannesson H."/>
        </authorList>
    </citation>
    <scope>NUCLEOTIDE SEQUENCE</scope>
    <source>
        <strain evidence="5">CBS 118394</strain>
    </source>
</reference>
<dbReference type="InterPro" id="IPR011989">
    <property type="entry name" value="ARM-like"/>
</dbReference>
<evidence type="ECO:0000256" key="2">
    <source>
        <dbReference type="SAM" id="MobiDB-lite"/>
    </source>
</evidence>
<comment type="similarity">
    <text evidence="1">Belongs to the Tango6 family.</text>
</comment>
<evidence type="ECO:0000259" key="3">
    <source>
        <dbReference type="Pfam" id="PF10304"/>
    </source>
</evidence>
<dbReference type="InterPro" id="IPR019451">
    <property type="entry name" value="Rtp1_C1"/>
</dbReference>
<sequence length="920" mass="100628">MDQAATDKNTRQRLMQTILDLGGRAFNPEAADASQAQAQRDFDDFIQSTKTFGLIAALNILLRPGHAPPWLRPKLMGALALIPLRADGVRATLEFVFAVHPSSTVQVSEAAVPQKKGANITHEALAMASNLVSSPPASVTPEAWYPAISPQLLRLLDGGEGQELMKVASYIIGFGILGRKVSGAPGTAGWKCLAEPMLNTIRPPAKGHGNGASYDNDDIIDLSKEKVLVNNDFLATALRRLHALIISHPNPGLSKRLLCPLLLPLWTLSSWPNPQGPLNEQICAPATELLRIYLKLAASYHTLSMLVRNLDYVGGQDKQTPEWVFKETSQYSLQIIETRHLMGDSNGECYRASLQELDRRIPTLLELITSTFSDADISTVFSELLQKWLESSRSVKAGDIIIKQESNEQDPMVQLAETKILQAMMERFPENLASQPKHILSLASQVLVSSGDTPEDDEATAVALSLLNMAITAPGFQKSKVDPQVLKSIEASLEKLSKSPNPEVSQTATNLNLLLKYRDEIDSLANDSNTTTTAPTDRQIEDRKTYNLAISYIAQADSPPPVRSEGLNLISNLISSHSPILDIPGILVLMSSLMRDSEDYINLRVIKIFTILASNHPKSVTKELLDHYVDAKETEPVDSRLRFGEALLQVVERLGETFTGEVAQQVGDALLAVASRRGHRPKTERRQAKEARLREMKNREAEKQWDGPVPTLFEDDDENDEDMSAEEKARNEILAKIVEGWESKRGTEDVRVRASALSVLASAIETNVAGLGPTLVSTAVDLCVSILQIEKEMEKGILRRAAVLLVMSFVRTLDRAKQQRKRLGFGLTAQEVIARTMGYVAATDDDGLVRQHASDLIESLENWNMAGLVGQEQDEGQFGGGGGGLTRLAGLDVDPVRSVDVSRGGSGSGGGLRPRIEEIE</sequence>
<proteinExistence type="inferred from homology"/>
<feature type="region of interest" description="Disordered" evidence="2">
    <location>
        <begin position="676"/>
        <end position="719"/>
    </location>
</feature>
<dbReference type="GO" id="GO:0009306">
    <property type="term" value="P:protein secretion"/>
    <property type="evidence" value="ECO:0007669"/>
    <property type="project" value="TreeGrafter"/>
</dbReference>
<dbReference type="Gene3D" id="1.25.10.10">
    <property type="entry name" value="Leucine-rich Repeat Variant"/>
    <property type="match status" value="1"/>
</dbReference>
<evidence type="ECO:0000256" key="1">
    <source>
        <dbReference type="ARBA" id="ARBA00005724"/>
    </source>
</evidence>
<dbReference type="InterPro" id="IPR039600">
    <property type="entry name" value="TANGO6/Rtp1"/>
</dbReference>
<feature type="domain" description="RNA polymerase II assembly factor Rtp1 C-terminal" evidence="3">
    <location>
        <begin position="830"/>
        <end position="862"/>
    </location>
</feature>
<keyword evidence="6" id="KW-1185">Reference proteome</keyword>
<dbReference type="Pfam" id="PF10304">
    <property type="entry name" value="RTP1_C2"/>
    <property type="match status" value="1"/>
</dbReference>
<dbReference type="InterPro" id="IPR019414">
    <property type="entry name" value="Rtp1_C2"/>
</dbReference>
<evidence type="ECO:0000259" key="4">
    <source>
        <dbReference type="Pfam" id="PF10363"/>
    </source>
</evidence>
<dbReference type="InterPro" id="IPR016024">
    <property type="entry name" value="ARM-type_fold"/>
</dbReference>
<comment type="caution">
    <text evidence="5">The sequence shown here is derived from an EMBL/GenBank/DDBJ whole genome shotgun (WGS) entry which is preliminary data.</text>
</comment>
<feature type="region of interest" description="Disordered" evidence="2">
    <location>
        <begin position="899"/>
        <end position="920"/>
    </location>
</feature>
<reference evidence="5" key="2">
    <citation type="submission" date="2023-06" db="EMBL/GenBank/DDBJ databases">
        <authorList>
            <consortium name="Lawrence Berkeley National Laboratory"/>
            <person name="Haridas S."/>
            <person name="Hensen N."/>
            <person name="Bonometti L."/>
            <person name="Westerberg I."/>
            <person name="Brannstrom I.O."/>
            <person name="Guillou S."/>
            <person name="Cros-Aarteil S."/>
            <person name="Calhoun S."/>
            <person name="Kuo A."/>
            <person name="Mondo S."/>
            <person name="Pangilinan J."/>
            <person name="Riley R."/>
            <person name="Labutti K."/>
            <person name="Andreopoulos B."/>
            <person name="Lipzen A."/>
            <person name="Chen C."/>
            <person name="Yanf M."/>
            <person name="Daum C."/>
            <person name="Ng V."/>
            <person name="Clum A."/>
            <person name="Steindorff A."/>
            <person name="Ohm R."/>
            <person name="Martin F."/>
            <person name="Silar P."/>
            <person name="Natvig D."/>
            <person name="Lalanne C."/>
            <person name="Gautier V."/>
            <person name="Ament-Velasquez S.L."/>
            <person name="Kruys A."/>
            <person name="Hutchinson M.I."/>
            <person name="Powell A.J."/>
            <person name="Barry K."/>
            <person name="Miller A.N."/>
            <person name="Grigoriev I.V."/>
            <person name="Debuchy R."/>
            <person name="Gladieux P."/>
            <person name="Thoren M.H."/>
            <person name="Johannesson H."/>
        </authorList>
    </citation>
    <scope>NUCLEOTIDE SEQUENCE</scope>
    <source>
        <strain evidence="5">CBS 118394</strain>
    </source>
</reference>
<accession>A0AAE0HYG3</accession>
<dbReference type="PANTHER" id="PTHR20959">
    <property type="entry name" value="TRANSPORT AND GOLGI ORGANIZATION PROTEIN 6 FAMILY MEMBER"/>
    <property type="match status" value="1"/>
</dbReference>
<feature type="domain" description="RNA polymerase II assembly factor Rtp1 C-terminal" evidence="4">
    <location>
        <begin position="556"/>
        <end position="657"/>
    </location>
</feature>